<gene>
    <name evidence="2" type="ORF">GA0074696_3000</name>
</gene>
<dbReference type="AlphaFoldDB" id="A0A1C4Y223"/>
<evidence type="ECO:0000313" key="2">
    <source>
        <dbReference type="EMBL" id="SCF14777.1"/>
    </source>
</evidence>
<sequence>MSALDGSAPVTRLRRSRPWRRTTCYLLALALLVVWTAMFLVAPHLRTSASVRQVALFAHLAAMVLGFGAVLTLDWFALMWLLGRRELATVVQVAYGVHTPVWLGLGGLTASGVVLAPDTSAPWTVVKLVAVLAVAINGLYARQVQERLAELNGTAPPRGVLLTATLVMVTSQAGWWTATAIGFLNAQR</sequence>
<accession>A0A1C4Y223</accession>
<keyword evidence="1" id="KW-1133">Transmembrane helix</keyword>
<name>A0A1C4Y223_9ACTN</name>
<evidence type="ECO:0000256" key="1">
    <source>
        <dbReference type="SAM" id="Phobius"/>
    </source>
</evidence>
<feature type="transmembrane region" description="Helical" evidence="1">
    <location>
        <begin position="121"/>
        <end position="140"/>
    </location>
</feature>
<feature type="transmembrane region" description="Helical" evidence="1">
    <location>
        <begin position="160"/>
        <end position="184"/>
    </location>
</feature>
<dbReference type="Proteomes" id="UP000198228">
    <property type="component" value="Chromosome I"/>
</dbReference>
<protein>
    <recommendedName>
        <fullName evidence="4">Copper resistance protein D</fullName>
    </recommendedName>
</protein>
<evidence type="ECO:0000313" key="3">
    <source>
        <dbReference type="Proteomes" id="UP000198228"/>
    </source>
</evidence>
<organism evidence="2 3">
    <name type="scientific">Micromonospora purpureochromogenes</name>
    <dbReference type="NCBI Taxonomy" id="47872"/>
    <lineage>
        <taxon>Bacteria</taxon>
        <taxon>Bacillati</taxon>
        <taxon>Actinomycetota</taxon>
        <taxon>Actinomycetes</taxon>
        <taxon>Micromonosporales</taxon>
        <taxon>Micromonosporaceae</taxon>
        <taxon>Micromonospora</taxon>
    </lineage>
</organism>
<feature type="transmembrane region" description="Helical" evidence="1">
    <location>
        <begin position="54"/>
        <end position="81"/>
    </location>
</feature>
<dbReference type="EMBL" id="LT607410">
    <property type="protein sequence ID" value="SCF14777.1"/>
    <property type="molecule type" value="Genomic_DNA"/>
</dbReference>
<feature type="transmembrane region" description="Helical" evidence="1">
    <location>
        <begin position="93"/>
        <end position="115"/>
    </location>
</feature>
<keyword evidence="1" id="KW-0472">Membrane</keyword>
<evidence type="ECO:0008006" key="4">
    <source>
        <dbReference type="Google" id="ProtNLM"/>
    </source>
</evidence>
<dbReference type="RefSeq" id="WP_157745938.1">
    <property type="nucleotide sequence ID" value="NZ_LT607410.1"/>
</dbReference>
<feature type="transmembrane region" description="Helical" evidence="1">
    <location>
        <begin position="22"/>
        <end position="42"/>
    </location>
</feature>
<reference evidence="2 3" key="1">
    <citation type="submission" date="2016-06" db="EMBL/GenBank/DDBJ databases">
        <authorList>
            <person name="Kjaerup R.B."/>
            <person name="Dalgaard T.S."/>
            <person name="Juul-Madsen H.R."/>
        </authorList>
    </citation>
    <scope>NUCLEOTIDE SEQUENCE [LARGE SCALE GENOMIC DNA]</scope>
    <source>
        <strain evidence="2 3">DSM 43821</strain>
    </source>
</reference>
<keyword evidence="1" id="KW-0812">Transmembrane</keyword>
<proteinExistence type="predicted"/>